<evidence type="ECO:0000313" key="2">
    <source>
        <dbReference type="EMBL" id="SDJ19231.1"/>
    </source>
</evidence>
<keyword evidence="1" id="KW-0812">Transmembrane</keyword>
<dbReference type="EMBL" id="FNDZ01000009">
    <property type="protein sequence ID" value="SDJ19231.1"/>
    <property type="molecule type" value="Genomic_DNA"/>
</dbReference>
<feature type="transmembrane region" description="Helical" evidence="1">
    <location>
        <begin position="300"/>
        <end position="322"/>
    </location>
</feature>
<dbReference type="Proteomes" id="UP000183255">
    <property type="component" value="Unassembled WGS sequence"/>
</dbReference>
<evidence type="ECO:0000313" key="3">
    <source>
        <dbReference type="Proteomes" id="UP000183255"/>
    </source>
</evidence>
<dbReference type="InterPro" id="IPR006541">
    <property type="entry name" value="Bacteriocin_ass"/>
</dbReference>
<gene>
    <name evidence="2" type="ORF">SAMN05421804_10950</name>
</gene>
<evidence type="ECO:0008006" key="4">
    <source>
        <dbReference type="Google" id="ProtNLM"/>
    </source>
</evidence>
<feature type="transmembrane region" description="Helical" evidence="1">
    <location>
        <begin position="5"/>
        <end position="22"/>
    </location>
</feature>
<keyword evidence="1" id="KW-1133">Transmembrane helix</keyword>
<sequence>MKRVAYLLTIFTAVFIFLYLYQNISLNHFNAMNSLESSFSQATGKDHETIELSLLNDHGSPVLSELTDFLESKNYDAITFVQTRRHDFIIDTTAYLYSDLKLNELAFFKTVQGKNLDFTIEENTYYSSYLDDTKAYDVIDYVNSSYQKDYQPRLLIKPLTLLSSEHPEKKTALVFIYGEDRVQIKNDIIDSEINKHVVSNESSLTFEFSTPDDLQVESIHILLILTIASLVVITICESIALKKEITIRKLFGESDTSIYWDLFAKRYLINMVLYIFSQITLYFLIVKNFRPIHLLLLKPLLVAFGLYLLFWIAANALSYIMLTVTGRPSNIKNNNTLKFSGGVAVVLKLLLLILIVTPFIVLIKTAPLMMEENSILRKNKLLMQNNLVIEGILLDNTVTSLESWEPLQQTLKVVESQEWMYHDFSSNFLPDEIKETIPEEVYKRQFVQHPYIVANERYLKNYNIRDLNNNLIDFRSIEQNTLLVPERYKDEKFTDVYFGGGDGEILYIKNPGTLYNLAPLSPDLSLKKQKDPVILLKKGLDASMQWNGSSLTIKDSESARTVITDFLATNGLNNRIFISNTNQEYDTALSRSNDQVRAFILVLGLYILMIYIFQYQSVFIYFYENKEKVAVNYLFGKSYFQRYGYMFISSLAVYFLSLVLGMEFMELDRKYLIVFILLGIFFDFMIAGIMIKSFEKKRTLSVLKGE</sequence>
<evidence type="ECO:0000256" key="1">
    <source>
        <dbReference type="SAM" id="Phobius"/>
    </source>
</evidence>
<keyword evidence="1" id="KW-0472">Membrane</keyword>
<feature type="transmembrane region" description="Helical" evidence="1">
    <location>
        <begin position="343"/>
        <end position="363"/>
    </location>
</feature>
<accession>A0A1G8RQE4</accession>
<feature type="transmembrane region" description="Helical" evidence="1">
    <location>
        <begin position="598"/>
        <end position="623"/>
    </location>
</feature>
<dbReference type="AlphaFoldDB" id="A0A1G8RQE4"/>
<protein>
    <recommendedName>
        <fullName evidence="4">Bacteriocin-associated integral membrane (Putative immunity) protein</fullName>
    </recommendedName>
</protein>
<feature type="transmembrane region" description="Helical" evidence="1">
    <location>
        <begin position="219"/>
        <end position="241"/>
    </location>
</feature>
<proteinExistence type="predicted"/>
<feature type="transmembrane region" description="Helical" evidence="1">
    <location>
        <begin position="267"/>
        <end position="285"/>
    </location>
</feature>
<name>A0A1G8RQE4_9CLOT</name>
<organism evidence="2 3">
    <name type="scientific">Proteiniclasticum ruminis</name>
    <dbReference type="NCBI Taxonomy" id="398199"/>
    <lineage>
        <taxon>Bacteria</taxon>
        <taxon>Bacillati</taxon>
        <taxon>Bacillota</taxon>
        <taxon>Clostridia</taxon>
        <taxon>Eubacteriales</taxon>
        <taxon>Clostridiaceae</taxon>
        <taxon>Proteiniclasticum</taxon>
    </lineage>
</organism>
<feature type="transmembrane region" description="Helical" evidence="1">
    <location>
        <begin position="643"/>
        <end position="665"/>
    </location>
</feature>
<dbReference type="RefSeq" id="WP_031577357.1">
    <property type="nucleotide sequence ID" value="NZ_FNDZ01000009.1"/>
</dbReference>
<feature type="transmembrane region" description="Helical" evidence="1">
    <location>
        <begin position="671"/>
        <end position="691"/>
    </location>
</feature>
<dbReference type="Pfam" id="PF07242">
    <property type="entry name" value="DUF1430"/>
    <property type="match status" value="1"/>
</dbReference>
<reference evidence="2 3" key="1">
    <citation type="submission" date="2016-10" db="EMBL/GenBank/DDBJ databases">
        <authorList>
            <person name="de Groot N.N."/>
        </authorList>
    </citation>
    <scope>NUCLEOTIDE SEQUENCE [LARGE SCALE GENOMIC DNA]</scope>
    <source>
        <strain evidence="2 3">CGMCC 1.5058</strain>
    </source>
</reference>